<dbReference type="Pfam" id="PF02481">
    <property type="entry name" value="DNA_processg_A"/>
    <property type="match status" value="1"/>
</dbReference>
<evidence type="ECO:0000259" key="2">
    <source>
        <dbReference type="Pfam" id="PF02481"/>
    </source>
</evidence>
<dbReference type="Proteomes" id="UP000654304">
    <property type="component" value="Unassembled WGS sequence"/>
</dbReference>
<reference evidence="4 5" key="1">
    <citation type="submission" date="2020-08" db="EMBL/GenBank/DDBJ databases">
        <title>Novel species isolated from subtropical streams in China.</title>
        <authorList>
            <person name="Lu H."/>
        </authorList>
    </citation>
    <scope>NUCLEOTIDE SEQUENCE [LARGE SCALE GENOMIC DNA]</scope>
    <source>
        <strain evidence="4 5">CY22W</strain>
    </source>
</reference>
<feature type="domain" description="DprA winged helix" evidence="3">
    <location>
        <begin position="333"/>
        <end position="378"/>
    </location>
</feature>
<proteinExistence type="inferred from homology"/>
<accession>A0ABR7A656</accession>
<keyword evidence="5" id="KW-1185">Reference proteome</keyword>
<dbReference type="SUPFAM" id="SSF102405">
    <property type="entry name" value="MCP/YpsA-like"/>
    <property type="match status" value="1"/>
</dbReference>
<evidence type="ECO:0000256" key="1">
    <source>
        <dbReference type="ARBA" id="ARBA00006525"/>
    </source>
</evidence>
<dbReference type="InterPro" id="IPR057666">
    <property type="entry name" value="DrpA_SLOG"/>
</dbReference>
<dbReference type="Gene3D" id="3.40.50.450">
    <property type="match status" value="1"/>
</dbReference>
<comment type="similarity">
    <text evidence="1">Belongs to the DprA/Smf family.</text>
</comment>
<dbReference type="NCBIfam" id="TIGR00732">
    <property type="entry name" value="dprA"/>
    <property type="match status" value="1"/>
</dbReference>
<dbReference type="InterPro" id="IPR010994">
    <property type="entry name" value="RuvA_2-like"/>
</dbReference>
<dbReference type="Pfam" id="PF17782">
    <property type="entry name" value="WHD_DprA"/>
    <property type="match status" value="1"/>
</dbReference>
<protein>
    <submittedName>
        <fullName evidence="4">DNA-protecting protein DprA</fullName>
    </submittedName>
</protein>
<dbReference type="SUPFAM" id="SSF47781">
    <property type="entry name" value="RuvA domain 2-like"/>
    <property type="match status" value="1"/>
</dbReference>
<evidence type="ECO:0000259" key="3">
    <source>
        <dbReference type="Pfam" id="PF17782"/>
    </source>
</evidence>
<evidence type="ECO:0000313" key="4">
    <source>
        <dbReference type="EMBL" id="MBC3932386.1"/>
    </source>
</evidence>
<sequence length="384" mass="40288">MSRSLRSKHNGGVLLPDWFYWLRLQHTKGVGPETARRLLAAFGLPSQIFAASTTQLTAIVPPRLAEALLAPASASLLRLAEQTDTWLQNPSHHLITLADAAYPATLLEIPDPPLLLYVKGRIDLLSARSLGVVGSRNASVQGVRNAGWFAEHLSQAGICISSGMAAGIDAAAHEAALAYCGSTIAVVGTGVDIIYPARHKNLEKAIADKGCIISEYSLGTPAIAGNFPRRNRLISGLAAGVLVVEAAAQSGSLITARLAAEQGREVFAIPGSIHSPLAKGCHQLIKQGAKLVESAQDILEELAWFDAAVPASFASGAASVLNPASCDLEPVSALLQQLAYDPVPLDELGARTGMDLASLQAQLLELELSGMVETLPGGLVRRLC</sequence>
<dbReference type="InterPro" id="IPR036388">
    <property type="entry name" value="WH-like_DNA-bd_sf"/>
</dbReference>
<gene>
    <name evidence="4" type="primary">dprA</name>
    <name evidence="4" type="ORF">H8K43_11925</name>
</gene>
<comment type="caution">
    <text evidence="4">The sequence shown here is derived from an EMBL/GenBank/DDBJ whole genome shotgun (WGS) entry which is preliminary data.</text>
</comment>
<name>A0ABR7A656_9BURK</name>
<dbReference type="InterPro" id="IPR041614">
    <property type="entry name" value="DprA_WH"/>
</dbReference>
<evidence type="ECO:0000313" key="5">
    <source>
        <dbReference type="Proteomes" id="UP000654304"/>
    </source>
</evidence>
<dbReference type="PANTHER" id="PTHR43022">
    <property type="entry name" value="PROTEIN SMF"/>
    <property type="match status" value="1"/>
</dbReference>
<organism evidence="4 5">
    <name type="scientific">Undibacterium curvum</name>
    <dbReference type="NCBI Taxonomy" id="2762294"/>
    <lineage>
        <taxon>Bacteria</taxon>
        <taxon>Pseudomonadati</taxon>
        <taxon>Pseudomonadota</taxon>
        <taxon>Betaproteobacteria</taxon>
        <taxon>Burkholderiales</taxon>
        <taxon>Oxalobacteraceae</taxon>
        <taxon>Undibacterium</taxon>
    </lineage>
</organism>
<dbReference type="PANTHER" id="PTHR43022:SF1">
    <property type="entry name" value="PROTEIN SMF"/>
    <property type="match status" value="1"/>
</dbReference>
<feature type="domain" description="Smf/DprA SLOG" evidence="2">
    <location>
        <begin position="94"/>
        <end position="302"/>
    </location>
</feature>
<dbReference type="InterPro" id="IPR003488">
    <property type="entry name" value="DprA"/>
</dbReference>
<dbReference type="Gene3D" id="1.10.10.10">
    <property type="entry name" value="Winged helix-like DNA-binding domain superfamily/Winged helix DNA-binding domain"/>
    <property type="match status" value="1"/>
</dbReference>
<dbReference type="EMBL" id="JACOGD010000006">
    <property type="protein sequence ID" value="MBC3932386.1"/>
    <property type="molecule type" value="Genomic_DNA"/>
</dbReference>